<accession>G4CJG9</accession>
<comment type="caution">
    <text evidence="1">The sequence shown here is derived from an EMBL/GenBank/DDBJ whole genome shotgun (WGS) entry which is preliminary data.</text>
</comment>
<name>G4CJG9_9NEIS</name>
<protein>
    <submittedName>
        <fullName evidence="1">Uncharacterized protein</fullName>
    </submittedName>
</protein>
<evidence type="ECO:0000313" key="2">
    <source>
        <dbReference type="Proteomes" id="UP000003019"/>
    </source>
</evidence>
<reference evidence="1 2" key="1">
    <citation type="submission" date="2011-05" db="EMBL/GenBank/DDBJ databases">
        <authorList>
            <person name="Muzny D."/>
            <person name="Qin X."/>
            <person name="Deng J."/>
            <person name="Jiang H."/>
            <person name="Liu Y."/>
            <person name="Qu J."/>
            <person name="Song X.-Z."/>
            <person name="Zhang L."/>
            <person name="Thornton R."/>
            <person name="Coyle M."/>
            <person name="Francisco L."/>
            <person name="Jackson L."/>
            <person name="Javaid M."/>
            <person name="Korchina V."/>
            <person name="Kovar C."/>
            <person name="Mata R."/>
            <person name="Mathew T."/>
            <person name="Ngo R."/>
            <person name="Nguyen L."/>
            <person name="Nguyen N."/>
            <person name="Okwuonu G."/>
            <person name="Ongeri F."/>
            <person name="Pham C."/>
            <person name="Simmons D."/>
            <person name="Wilczek-Boney K."/>
            <person name="Hale W."/>
            <person name="Jakkamsetti A."/>
            <person name="Pham P."/>
            <person name="Ruth R."/>
            <person name="San Lucas F."/>
            <person name="Warren J."/>
            <person name="Zhang J."/>
            <person name="Zhao Z."/>
            <person name="Zhou C."/>
            <person name="Zhu D."/>
            <person name="Lee S."/>
            <person name="Bess C."/>
            <person name="Blankenburg K."/>
            <person name="Forbes L."/>
            <person name="Fu Q."/>
            <person name="Gubbala S."/>
            <person name="Hirani K."/>
            <person name="Jayaseelan J.C."/>
            <person name="Lara F."/>
            <person name="Munidasa M."/>
            <person name="Palculict T."/>
            <person name="Patil S."/>
            <person name="Pu L.-L."/>
            <person name="Saada N."/>
            <person name="Tang L."/>
            <person name="Weissenberger G."/>
            <person name="Zhu Y."/>
            <person name="Hemphill L."/>
            <person name="Shang Y."/>
            <person name="Youmans B."/>
            <person name="Ayvaz T."/>
            <person name="Ross M."/>
            <person name="Santibanez J."/>
            <person name="Aqrawi P."/>
            <person name="Gross S."/>
            <person name="Joshi V."/>
            <person name="Fowler G."/>
            <person name="Nazareth L."/>
            <person name="Reid J."/>
            <person name="Worley K."/>
            <person name="Petrosino J."/>
            <person name="Highlander S."/>
            <person name="Gibbs R."/>
        </authorList>
    </citation>
    <scope>NUCLEOTIDE SEQUENCE [LARGE SCALE GENOMIC DNA]</scope>
    <source>
        <strain evidence="1 2">871</strain>
    </source>
</reference>
<dbReference type="RefSeq" id="WP_009119448.1">
    <property type="nucleotide sequence ID" value="NZ_JH164926.1"/>
</dbReference>
<sequence>MAKVTLTLTDGPGGVLVDLQSDEPLPEDNTGGGTVAQNLALIALHIVQREFKDITGKELVPISVH</sequence>
<dbReference type="STRING" id="1032488.HMPREF9371_1759"/>
<gene>
    <name evidence="1" type="ORF">HMPREF9371_1759</name>
</gene>
<evidence type="ECO:0000313" key="1">
    <source>
        <dbReference type="EMBL" id="EGY52020.1"/>
    </source>
</evidence>
<organism evidence="1 2">
    <name type="scientific">Neisseria shayeganii 871</name>
    <dbReference type="NCBI Taxonomy" id="1032488"/>
    <lineage>
        <taxon>Bacteria</taxon>
        <taxon>Pseudomonadati</taxon>
        <taxon>Pseudomonadota</taxon>
        <taxon>Betaproteobacteria</taxon>
        <taxon>Neisseriales</taxon>
        <taxon>Neisseriaceae</taxon>
        <taxon>Neisseria</taxon>
    </lineage>
</organism>
<dbReference type="EMBL" id="AGAY01000061">
    <property type="protein sequence ID" value="EGY52020.1"/>
    <property type="molecule type" value="Genomic_DNA"/>
</dbReference>
<proteinExistence type="predicted"/>
<dbReference type="HOGENOM" id="CLU_2845291_0_0_4"/>
<dbReference type="PATRIC" id="fig|1032488.3.peg.1666"/>
<keyword evidence="2" id="KW-1185">Reference proteome</keyword>
<dbReference type="Proteomes" id="UP000003019">
    <property type="component" value="Unassembled WGS sequence"/>
</dbReference>
<dbReference type="AlphaFoldDB" id="G4CJG9"/>